<name>A0A1G1WXJ9_9BACT</name>
<organism evidence="1 2">
    <name type="scientific">Candidatus Woykebacteria bacterium RIFCSPLOWO2_01_FULL_43_14</name>
    <dbReference type="NCBI Taxonomy" id="1802605"/>
    <lineage>
        <taxon>Bacteria</taxon>
        <taxon>Candidatus Woykeibacteriota</taxon>
    </lineage>
</organism>
<protein>
    <submittedName>
        <fullName evidence="1">Uncharacterized protein</fullName>
    </submittedName>
</protein>
<accession>A0A1G1WXJ9</accession>
<sequence length="95" mass="11391">MTKYHKCFQEMLKENKDLFEKFKVVHDNFAQDRTKYKDEFNRVGEEVVTIIKRYENILCGHSENTGYAKFSSTLADKFWVEIRALYPRIDFVGIK</sequence>
<dbReference type="EMBL" id="MHDB01000013">
    <property type="protein sequence ID" value="OGY32486.1"/>
    <property type="molecule type" value="Genomic_DNA"/>
</dbReference>
<evidence type="ECO:0000313" key="2">
    <source>
        <dbReference type="Proteomes" id="UP000177718"/>
    </source>
</evidence>
<comment type="caution">
    <text evidence="1">The sequence shown here is derived from an EMBL/GenBank/DDBJ whole genome shotgun (WGS) entry which is preliminary data.</text>
</comment>
<evidence type="ECO:0000313" key="1">
    <source>
        <dbReference type="EMBL" id="OGY32486.1"/>
    </source>
</evidence>
<reference evidence="1 2" key="1">
    <citation type="journal article" date="2016" name="Nat. Commun.">
        <title>Thousands of microbial genomes shed light on interconnected biogeochemical processes in an aquifer system.</title>
        <authorList>
            <person name="Anantharaman K."/>
            <person name="Brown C.T."/>
            <person name="Hug L.A."/>
            <person name="Sharon I."/>
            <person name="Castelle C.J."/>
            <person name="Probst A.J."/>
            <person name="Thomas B.C."/>
            <person name="Singh A."/>
            <person name="Wilkins M.J."/>
            <person name="Karaoz U."/>
            <person name="Brodie E.L."/>
            <person name="Williams K.H."/>
            <person name="Hubbard S.S."/>
            <person name="Banfield J.F."/>
        </authorList>
    </citation>
    <scope>NUCLEOTIDE SEQUENCE [LARGE SCALE GENOMIC DNA]</scope>
</reference>
<gene>
    <name evidence="1" type="ORF">A3A61_00850</name>
</gene>
<proteinExistence type="predicted"/>
<dbReference type="Proteomes" id="UP000177718">
    <property type="component" value="Unassembled WGS sequence"/>
</dbReference>
<dbReference type="AlphaFoldDB" id="A0A1G1WXJ9"/>
<dbReference type="STRING" id="1802605.A3A61_00850"/>